<name>A0ABS3RXT2_9ACTN</name>
<accession>A0ABS3RXT2</accession>
<evidence type="ECO:0000313" key="2">
    <source>
        <dbReference type="Proteomes" id="UP000680206"/>
    </source>
</evidence>
<sequence>MPSLTDSTALREAADRMLVYREMTCSDRRTWAMLALWLRYAADQRDRRLQDPDVPPALALAKTYLNQPDIPLDHEVCTTALAAAIPWYSGGPPWL</sequence>
<reference evidence="1 2" key="1">
    <citation type="submission" date="2021-03" db="EMBL/GenBank/DDBJ databases">
        <title>Actinomadura violae sp. nov., isolated from lichen in Thailand.</title>
        <authorList>
            <person name="Kanchanasin P."/>
            <person name="Saeng-In P."/>
            <person name="Phongsopitanun W."/>
            <person name="Yuki M."/>
            <person name="Kudo T."/>
            <person name="Ohkuma M."/>
            <person name="Tanasupawat S."/>
        </authorList>
    </citation>
    <scope>NUCLEOTIDE SEQUENCE [LARGE SCALE GENOMIC DNA]</scope>
    <source>
        <strain evidence="1 2">LCR2-06</strain>
    </source>
</reference>
<dbReference type="RefSeq" id="WP_208244866.1">
    <property type="nucleotide sequence ID" value="NZ_JAGEPF010000018.1"/>
</dbReference>
<comment type="caution">
    <text evidence="1">The sequence shown here is derived from an EMBL/GenBank/DDBJ whole genome shotgun (WGS) entry which is preliminary data.</text>
</comment>
<dbReference type="Proteomes" id="UP000680206">
    <property type="component" value="Unassembled WGS sequence"/>
</dbReference>
<gene>
    <name evidence="1" type="ORF">J4709_28385</name>
</gene>
<organism evidence="1 2">
    <name type="scientific">Actinomadura violacea</name>
    <dbReference type="NCBI Taxonomy" id="2819934"/>
    <lineage>
        <taxon>Bacteria</taxon>
        <taxon>Bacillati</taxon>
        <taxon>Actinomycetota</taxon>
        <taxon>Actinomycetes</taxon>
        <taxon>Streptosporangiales</taxon>
        <taxon>Thermomonosporaceae</taxon>
        <taxon>Actinomadura</taxon>
    </lineage>
</organism>
<dbReference type="EMBL" id="JAGEPF010000018">
    <property type="protein sequence ID" value="MBO2461507.1"/>
    <property type="molecule type" value="Genomic_DNA"/>
</dbReference>
<proteinExistence type="predicted"/>
<keyword evidence="2" id="KW-1185">Reference proteome</keyword>
<protein>
    <submittedName>
        <fullName evidence="1">Uncharacterized protein</fullName>
    </submittedName>
</protein>
<evidence type="ECO:0000313" key="1">
    <source>
        <dbReference type="EMBL" id="MBO2461507.1"/>
    </source>
</evidence>